<evidence type="ECO:0000313" key="2">
    <source>
        <dbReference type="Proteomes" id="UP001732700"/>
    </source>
</evidence>
<keyword evidence="2" id="KW-1185">Reference proteome</keyword>
<accession>A0ACD5WS57</accession>
<name>A0ACD5WS57_AVESA</name>
<evidence type="ECO:0000313" key="1">
    <source>
        <dbReference type="EnsemblPlants" id="AVESA.00010b.r2.4CG1256710.1.CDS"/>
    </source>
</evidence>
<protein>
    <submittedName>
        <fullName evidence="1">Uncharacterized protein</fullName>
    </submittedName>
</protein>
<organism evidence="1 2">
    <name type="scientific">Avena sativa</name>
    <name type="common">Oat</name>
    <dbReference type="NCBI Taxonomy" id="4498"/>
    <lineage>
        <taxon>Eukaryota</taxon>
        <taxon>Viridiplantae</taxon>
        <taxon>Streptophyta</taxon>
        <taxon>Embryophyta</taxon>
        <taxon>Tracheophyta</taxon>
        <taxon>Spermatophyta</taxon>
        <taxon>Magnoliopsida</taxon>
        <taxon>Liliopsida</taxon>
        <taxon>Poales</taxon>
        <taxon>Poaceae</taxon>
        <taxon>BOP clade</taxon>
        <taxon>Pooideae</taxon>
        <taxon>Poodae</taxon>
        <taxon>Poeae</taxon>
        <taxon>Poeae Chloroplast Group 1 (Aveneae type)</taxon>
        <taxon>Aveninae</taxon>
        <taxon>Avena</taxon>
    </lineage>
</organism>
<dbReference type="EnsemblPlants" id="AVESA.00010b.r2.4CG1256710.1">
    <property type="protein sequence ID" value="AVESA.00010b.r2.4CG1256710.1.CDS"/>
    <property type="gene ID" value="AVESA.00010b.r2.4CG1256710"/>
</dbReference>
<reference evidence="1" key="2">
    <citation type="submission" date="2025-09" db="UniProtKB">
        <authorList>
            <consortium name="EnsemblPlants"/>
        </authorList>
    </citation>
    <scope>IDENTIFICATION</scope>
</reference>
<proteinExistence type="predicted"/>
<reference evidence="1" key="1">
    <citation type="submission" date="2021-05" db="EMBL/GenBank/DDBJ databases">
        <authorList>
            <person name="Scholz U."/>
            <person name="Mascher M."/>
            <person name="Fiebig A."/>
        </authorList>
    </citation>
    <scope>NUCLEOTIDE SEQUENCE [LARGE SCALE GENOMIC DNA]</scope>
</reference>
<sequence>MEKSDGAKEYKAYVSEGLGNLVDWSEVMKFQRKNGSLFNSPSATAALLVHKYDDKALQFLSSVVSQFGSAVPTVHPLDIHCQLSLVDSLEKIGISQHFSSEIKSILDMTYSLWLQRDEEIMLDFRTCSIAFRLLRMNGYGVSADELSHVVEVSSFHNSLLGYLNDAKSLLEIYKASQVSIDENELFFDNMGHWSRSLLMEVHFDGVQRLPFSREIDYALKFPFYTTLERLDHMRNIENFDARDSPMLKGEYLPCGVNEDLLSLAVEDFTLSQSIYQDELLHLDRWVKENRLDQLQFARQRVTNCYLCAAGSITPHQQCDARISFAKNIVLVTVVDDFFDGEGSKEELNDLIELVQKWSEHYNGKLYSEEVKIMFSALYTTVKEFGSIVSAVQNCDVTEHLIESWQHVLRSMMIEAEWRMNQYVPTMEEYMKNAVVSISSGLVLLPTLYLVGQKLSKWIAKDQEYNELLRLMCTCTRLMNDIQGLEREGSEGKLNSVSLLVHHSGGSMSIEMAKLEIRKSIITITRDLLRLVLREETVIPRPCKEVFWKICKMAHFLYFETDGYSSPKKMVGAVNALIYVPLKVPRYQSTA</sequence>
<dbReference type="Proteomes" id="UP001732700">
    <property type="component" value="Chromosome 4C"/>
</dbReference>